<evidence type="ECO:0000313" key="7">
    <source>
        <dbReference type="Proteomes" id="UP000334820"/>
    </source>
</evidence>
<keyword evidence="7" id="KW-1185">Reference proteome</keyword>
<dbReference type="Proteomes" id="UP000334820">
    <property type="component" value="Unassembled WGS sequence"/>
</dbReference>
<evidence type="ECO:0000256" key="4">
    <source>
        <dbReference type="ARBA" id="ARBA00023136"/>
    </source>
</evidence>
<evidence type="ECO:0008006" key="8">
    <source>
        <dbReference type="Google" id="ProtNLM"/>
    </source>
</evidence>
<reference evidence="6 7" key="1">
    <citation type="journal article" date="2019" name="Int. J. Syst. Evol. Microbiol.">
        <title>Thermogemmatispora aurantia sp. nov. and Thermogemmatispora argillosa sp. nov., within the class Ktedonobacteria, and emended description of the genus Thermogemmatispora.</title>
        <authorList>
            <person name="Zheng Y."/>
            <person name="Wang C.M."/>
            <person name="Sakai Y."/>
            <person name="Abe K."/>
            <person name="Yokota A."/>
            <person name="Yabe S."/>
        </authorList>
    </citation>
    <scope>NUCLEOTIDE SEQUENCE [LARGE SCALE GENOMIC DNA]</scope>
    <source>
        <strain evidence="6 7">A1-2</strain>
    </source>
</reference>
<protein>
    <recommendedName>
        <fullName evidence="8">DUF4870 domain-containing protein</fullName>
    </recommendedName>
</protein>
<feature type="transmembrane region" description="Helical" evidence="5">
    <location>
        <begin position="73"/>
        <end position="101"/>
    </location>
</feature>
<sequence>MMNRMTTLGLDERLERVLAYALFWISGLILFLVEKNRNVRWHAAQSLVTFGTLSLAVLLLQFLHGLLSLLPLLGWLIGFGLSLLINLLGWLTLLLWLWLMLMAWLRPDYRLPFFSRLADSLV</sequence>
<evidence type="ECO:0000256" key="2">
    <source>
        <dbReference type="ARBA" id="ARBA00022692"/>
    </source>
</evidence>
<evidence type="ECO:0000256" key="5">
    <source>
        <dbReference type="SAM" id="Phobius"/>
    </source>
</evidence>
<dbReference type="PANTHER" id="PTHR36460:SF1">
    <property type="entry name" value="UPF0132 DOMAIN PROTEIN (AFU_ORTHOLOGUE AFUA_3G10255)"/>
    <property type="match status" value="1"/>
</dbReference>
<comment type="caution">
    <text evidence="6">The sequence shown here is derived from an EMBL/GenBank/DDBJ whole genome shotgun (WGS) entry which is preliminary data.</text>
</comment>
<proteinExistence type="predicted"/>
<dbReference type="AlphaFoldDB" id="A0A5J4KK63"/>
<dbReference type="EMBL" id="BKZV01000010">
    <property type="protein sequence ID" value="GER85696.1"/>
    <property type="molecule type" value="Genomic_DNA"/>
</dbReference>
<dbReference type="GO" id="GO:0016020">
    <property type="term" value="C:membrane"/>
    <property type="evidence" value="ECO:0007669"/>
    <property type="project" value="UniProtKB-SubCell"/>
</dbReference>
<feature type="transmembrane region" description="Helical" evidence="5">
    <location>
        <begin position="17"/>
        <end position="34"/>
    </location>
</feature>
<accession>A0A5J4KK63</accession>
<keyword evidence="4 5" id="KW-0472">Membrane</keyword>
<dbReference type="RefSeq" id="WP_151730144.1">
    <property type="nucleotide sequence ID" value="NZ_BKZV01000010.1"/>
</dbReference>
<name>A0A5J4KK63_9CHLR</name>
<evidence type="ECO:0000313" key="6">
    <source>
        <dbReference type="EMBL" id="GER85696.1"/>
    </source>
</evidence>
<dbReference type="PANTHER" id="PTHR36460">
    <property type="entry name" value="UPF0132 DOMAIN PROTEIN (AFU_ORTHOLOGUE AFUA_3G10255)"/>
    <property type="match status" value="1"/>
</dbReference>
<feature type="transmembrane region" description="Helical" evidence="5">
    <location>
        <begin position="46"/>
        <end position="67"/>
    </location>
</feature>
<evidence type="ECO:0000256" key="3">
    <source>
        <dbReference type="ARBA" id="ARBA00022989"/>
    </source>
</evidence>
<comment type="subcellular location">
    <subcellularLocation>
        <location evidence="1">Membrane</location>
        <topology evidence="1">Multi-pass membrane protein</topology>
    </subcellularLocation>
</comment>
<evidence type="ECO:0000256" key="1">
    <source>
        <dbReference type="ARBA" id="ARBA00004141"/>
    </source>
</evidence>
<keyword evidence="3 5" id="KW-1133">Transmembrane helix</keyword>
<keyword evidence="2 5" id="KW-0812">Transmembrane</keyword>
<gene>
    <name evidence="6" type="ORF">KTAU_43300</name>
</gene>
<organism evidence="6 7">
    <name type="scientific">Thermogemmatispora aurantia</name>
    <dbReference type="NCBI Taxonomy" id="2045279"/>
    <lineage>
        <taxon>Bacteria</taxon>
        <taxon>Bacillati</taxon>
        <taxon>Chloroflexota</taxon>
        <taxon>Ktedonobacteria</taxon>
        <taxon>Thermogemmatisporales</taxon>
        <taxon>Thermogemmatisporaceae</taxon>
        <taxon>Thermogemmatispora</taxon>
    </lineage>
</organism>